<feature type="repeat" description="PPR" evidence="3">
    <location>
        <begin position="98"/>
        <end position="132"/>
    </location>
</feature>
<dbReference type="Gene3D" id="1.25.40.10">
    <property type="entry name" value="Tetratricopeptide repeat domain"/>
    <property type="match status" value="1"/>
</dbReference>
<evidence type="ECO:0008006" key="6">
    <source>
        <dbReference type="Google" id="ProtNLM"/>
    </source>
</evidence>
<evidence type="ECO:0000256" key="1">
    <source>
        <dbReference type="ARBA" id="ARBA00007626"/>
    </source>
</evidence>
<keyword evidence="2" id="KW-0677">Repeat</keyword>
<dbReference type="InterPro" id="IPR002885">
    <property type="entry name" value="PPR_rpt"/>
</dbReference>
<dbReference type="EnsemblPlants" id="QL02p019212:mrna">
    <property type="protein sequence ID" value="QL02p019212:mrna"/>
    <property type="gene ID" value="QL02p019212"/>
</dbReference>
<dbReference type="Pfam" id="PF13812">
    <property type="entry name" value="PPR_3"/>
    <property type="match status" value="1"/>
</dbReference>
<reference evidence="5" key="1">
    <citation type="journal article" date="2016" name="G3 (Bethesda)">
        <title>First Draft Assembly and Annotation of the Genome of a California Endemic Oak Quercus lobata Nee (Fagaceae).</title>
        <authorList>
            <person name="Sork V.L."/>
            <person name="Fitz-Gibbon S.T."/>
            <person name="Puiu D."/>
            <person name="Crepeau M."/>
            <person name="Gugger P.F."/>
            <person name="Sherman R."/>
            <person name="Stevens K."/>
            <person name="Langley C.H."/>
            <person name="Pellegrini M."/>
            <person name="Salzberg S.L."/>
        </authorList>
    </citation>
    <scope>NUCLEOTIDE SEQUENCE [LARGE SCALE GENOMIC DNA]</scope>
    <source>
        <strain evidence="5">cv. SW786</strain>
    </source>
</reference>
<feature type="repeat" description="PPR" evidence="3">
    <location>
        <begin position="63"/>
        <end position="97"/>
    </location>
</feature>
<dbReference type="PANTHER" id="PTHR47939">
    <property type="entry name" value="MEMBRANE-ASSOCIATED SALT-INDUCIBLE PROTEIN-LIKE"/>
    <property type="match status" value="1"/>
</dbReference>
<evidence type="ECO:0000313" key="4">
    <source>
        <dbReference type="EnsemblPlants" id="QL02p019212:mrna"/>
    </source>
</evidence>
<sequence length="263" mass="28484">MASLCKEGSLGQARGLFQELRNATHRPDVVSFTTIIDGALKAGDFQSAKELLMDMLGMGLASDYMTFSSLISRLSKLGQLDEAKSVFEKMIASGFTPDTFVYDSLLKGFASKGKTKEIIDLLPQMADKGVVLDSEIISTILTCLCDMFADANIDLQKCSINNLPVLLTKNSASSAVTLIVLPGIPSHAGPPITWLWARASLPGFQVFPLQQFGIWGPEITTKLDPQKDTYVMTAVSPWHAIITGCQVVADTGTTFSFVVIYCE</sequence>
<dbReference type="InterPro" id="IPR011990">
    <property type="entry name" value="TPR-like_helical_dom_sf"/>
</dbReference>
<dbReference type="PANTHER" id="PTHR47939:SF13">
    <property type="entry name" value="OS03G0201400 PROTEIN"/>
    <property type="match status" value="1"/>
</dbReference>
<dbReference type="InterPro" id="IPR050667">
    <property type="entry name" value="PPR-containing_protein"/>
</dbReference>
<evidence type="ECO:0000256" key="2">
    <source>
        <dbReference type="ARBA" id="ARBA00022737"/>
    </source>
</evidence>
<keyword evidence="5" id="KW-1185">Reference proteome</keyword>
<reference evidence="4" key="2">
    <citation type="submission" date="2021-01" db="UniProtKB">
        <authorList>
            <consortium name="EnsemblPlants"/>
        </authorList>
    </citation>
    <scope>IDENTIFICATION</scope>
</reference>
<dbReference type="PROSITE" id="PS51375">
    <property type="entry name" value="PPR"/>
    <property type="match status" value="3"/>
</dbReference>
<dbReference type="AlphaFoldDB" id="A0A7N2QYN4"/>
<dbReference type="Pfam" id="PF13041">
    <property type="entry name" value="PPR_2"/>
    <property type="match status" value="1"/>
</dbReference>
<comment type="similarity">
    <text evidence="1">Belongs to the PPR family. P subfamily.</text>
</comment>
<dbReference type="NCBIfam" id="TIGR00756">
    <property type="entry name" value="PPR"/>
    <property type="match status" value="2"/>
</dbReference>
<dbReference type="Gramene" id="QL02p019212:mrna">
    <property type="protein sequence ID" value="QL02p019212:mrna"/>
    <property type="gene ID" value="QL02p019212"/>
</dbReference>
<protein>
    <recommendedName>
        <fullName evidence="6">Pentatricopeptide repeat-containing protein</fullName>
    </recommendedName>
</protein>
<evidence type="ECO:0000256" key="3">
    <source>
        <dbReference type="PROSITE-ProRule" id="PRU00708"/>
    </source>
</evidence>
<proteinExistence type="inferred from homology"/>
<name>A0A7N2QYN4_QUELO</name>
<dbReference type="InParanoid" id="A0A7N2QYN4"/>
<dbReference type="Proteomes" id="UP000594261">
    <property type="component" value="Chromosome 2"/>
</dbReference>
<feature type="repeat" description="PPR" evidence="3">
    <location>
        <begin position="28"/>
        <end position="62"/>
    </location>
</feature>
<evidence type="ECO:0000313" key="5">
    <source>
        <dbReference type="Proteomes" id="UP000594261"/>
    </source>
</evidence>
<organism evidence="4 5">
    <name type="scientific">Quercus lobata</name>
    <name type="common">Valley oak</name>
    <dbReference type="NCBI Taxonomy" id="97700"/>
    <lineage>
        <taxon>Eukaryota</taxon>
        <taxon>Viridiplantae</taxon>
        <taxon>Streptophyta</taxon>
        <taxon>Embryophyta</taxon>
        <taxon>Tracheophyta</taxon>
        <taxon>Spermatophyta</taxon>
        <taxon>Magnoliopsida</taxon>
        <taxon>eudicotyledons</taxon>
        <taxon>Gunneridae</taxon>
        <taxon>Pentapetalae</taxon>
        <taxon>rosids</taxon>
        <taxon>fabids</taxon>
        <taxon>Fagales</taxon>
        <taxon>Fagaceae</taxon>
        <taxon>Quercus</taxon>
    </lineage>
</organism>
<accession>A0A7N2QYN4</accession>